<dbReference type="AlphaFoldDB" id="A0AA38XU29"/>
<protein>
    <submittedName>
        <fullName evidence="7">Uncharacterized protein</fullName>
    </submittedName>
</protein>
<keyword evidence="8" id="KW-1185">Reference proteome</keyword>
<feature type="region of interest" description="Disordered" evidence="6">
    <location>
        <begin position="160"/>
        <end position="191"/>
    </location>
</feature>
<dbReference type="GO" id="GO:0045121">
    <property type="term" value="C:membrane raft"/>
    <property type="evidence" value="ECO:0007669"/>
    <property type="project" value="InterPro"/>
</dbReference>
<sequence>MGVCLSCLGLRRNDEDEDRSRLLYDELGANHGYGTWGASNVPAQNVMNPEEARREQEALDNITRWASEYVVPFRPVEARNLSILSNIDLNSRSQIVEIFPHQHKNLMTMSTSTSQINGHHSVVENGAAAAPPSSSSHHHDILLSLIPGDKSKRSIRIYPASRPTSKDAQSLHSKSSFGGLNGASVRSKDSSSVLVTLDIDLP</sequence>
<dbReference type="GO" id="GO:0031902">
    <property type="term" value="C:late endosome membrane"/>
    <property type="evidence" value="ECO:0007669"/>
    <property type="project" value="InterPro"/>
</dbReference>
<comment type="subcellular location">
    <subcellularLocation>
        <location evidence="1">Endomembrane system</location>
    </subcellularLocation>
</comment>
<evidence type="ECO:0000256" key="6">
    <source>
        <dbReference type="SAM" id="MobiDB-lite"/>
    </source>
</evidence>
<name>A0AA38XU29_9EURO</name>
<evidence type="ECO:0000313" key="7">
    <source>
        <dbReference type="EMBL" id="KAJ9622504.1"/>
    </source>
</evidence>
<evidence type="ECO:0000256" key="1">
    <source>
        <dbReference type="ARBA" id="ARBA00004308"/>
    </source>
</evidence>
<dbReference type="EMBL" id="JAPDRN010000107">
    <property type="protein sequence ID" value="KAJ9622504.1"/>
    <property type="molecule type" value="Genomic_DNA"/>
</dbReference>
<evidence type="ECO:0000313" key="8">
    <source>
        <dbReference type="Proteomes" id="UP001172681"/>
    </source>
</evidence>
<dbReference type="Pfam" id="PF15454">
    <property type="entry name" value="LAMTOR"/>
    <property type="match status" value="1"/>
</dbReference>
<dbReference type="InterPro" id="IPR028209">
    <property type="entry name" value="LAMTOR1/MEH1"/>
</dbReference>
<dbReference type="GO" id="GO:0001919">
    <property type="term" value="P:regulation of receptor recycling"/>
    <property type="evidence" value="ECO:0007669"/>
    <property type="project" value="InterPro"/>
</dbReference>
<dbReference type="GO" id="GO:0071230">
    <property type="term" value="P:cellular response to amino acid stimulus"/>
    <property type="evidence" value="ECO:0007669"/>
    <property type="project" value="InterPro"/>
</dbReference>
<proteinExistence type="predicted"/>
<dbReference type="GO" id="GO:0043410">
    <property type="term" value="P:positive regulation of MAPK cascade"/>
    <property type="evidence" value="ECO:0007669"/>
    <property type="project" value="InterPro"/>
</dbReference>
<evidence type="ECO:0000256" key="5">
    <source>
        <dbReference type="ARBA" id="ARBA00023288"/>
    </source>
</evidence>
<dbReference type="GO" id="GO:0071986">
    <property type="term" value="C:Ragulator complex"/>
    <property type="evidence" value="ECO:0007669"/>
    <property type="project" value="InterPro"/>
</dbReference>
<keyword evidence="2" id="KW-0519">Myristate</keyword>
<dbReference type="GO" id="GO:0016197">
    <property type="term" value="P:endosomal transport"/>
    <property type="evidence" value="ECO:0007669"/>
    <property type="project" value="InterPro"/>
</dbReference>
<gene>
    <name evidence="7" type="ORF">H2204_011517</name>
</gene>
<keyword evidence="5" id="KW-0449">Lipoprotein</keyword>
<keyword evidence="4" id="KW-0564">Palmitate</keyword>
<organism evidence="7 8">
    <name type="scientific">Knufia peltigerae</name>
    <dbReference type="NCBI Taxonomy" id="1002370"/>
    <lineage>
        <taxon>Eukaryota</taxon>
        <taxon>Fungi</taxon>
        <taxon>Dikarya</taxon>
        <taxon>Ascomycota</taxon>
        <taxon>Pezizomycotina</taxon>
        <taxon>Eurotiomycetes</taxon>
        <taxon>Chaetothyriomycetidae</taxon>
        <taxon>Chaetothyriales</taxon>
        <taxon>Trichomeriaceae</taxon>
        <taxon>Knufia</taxon>
    </lineage>
</organism>
<keyword evidence="3" id="KW-0472">Membrane</keyword>
<evidence type="ECO:0000256" key="3">
    <source>
        <dbReference type="ARBA" id="ARBA00023136"/>
    </source>
</evidence>
<evidence type="ECO:0000256" key="4">
    <source>
        <dbReference type="ARBA" id="ARBA00023139"/>
    </source>
</evidence>
<feature type="compositionally biased region" description="Polar residues" evidence="6">
    <location>
        <begin position="162"/>
        <end position="178"/>
    </location>
</feature>
<comment type="caution">
    <text evidence="7">The sequence shown here is derived from an EMBL/GenBank/DDBJ whole genome shotgun (WGS) entry which is preliminary data.</text>
</comment>
<dbReference type="GO" id="GO:0032008">
    <property type="term" value="P:positive regulation of TOR signaling"/>
    <property type="evidence" value="ECO:0007669"/>
    <property type="project" value="InterPro"/>
</dbReference>
<dbReference type="Proteomes" id="UP001172681">
    <property type="component" value="Unassembled WGS sequence"/>
</dbReference>
<reference evidence="7" key="1">
    <citation type="submission" date="2022-10" db="EMBL/GenBank/DDBJ databases">
        <title>Culturing micro-colonial fungi from biological soil crusts in the Mojave desert and describing Neophaeococcomyces mojavensis, and introducing the new genera and species Taxawa tesnikishii.</title>
        <authorList>
            <person name="Kurbessoian T."/>
            <person name="Stajich J.E."/>
        </authorList>
    </citation>
    <scope>NUCLEOTIDE SEQUENCE</scope>
    <source>
        <strain evidence="7">TK_35</strain>
    </source>
</reference>
<evidence type="ECO:0000256" key="2">
    <source>
        <dbReference type="ARBA" id="ARBA00022707"/>
    </source>
</evidence>
<accession>A0AA38XU29</accession>